<feature type="transmembrane region" description="Helical" evidence="1">
    <location>
        <begin position="69"/>
        <end position="90"/>
    </location>
</feature>
<dbReference type="Pfam" id="PF18359">
    <property type="entry name" value="Tudor_5"/>
    <property type="match status" value="1"/>
</dbReference>
<accession>A0A5J6VII7</accession>
<dbReference type="CDD" id="cd20379">
    <property type="entry name" value="Tudor_dTUD-like"/>
    <property type="match status" value="1"/>
</dbReference>
<evidence type="ECO:0000259" key="2">
    <source>
        <dbReference type="Pfam" id="PF18359"/>
    </source>
</evidence>
<dbReference type="SUPFAM" id="SSF63748">
    <property type="entry name" value="Tudor/PWWP/MBT"/>
    <property type="match status" value="1"/>
</dbReference>
<keyword evidence="1" id="KW-0812">Transmembrane</keyword>
<evidence type="ECO:0000313" key="3">
    <source>
        <dbReference type="EMBL" id="QFG73703.1"/>
    </source>
</evidence>
<evidence type="ECO:0000256" key="1">
    <source>
        <dbReference type="SAM" id="Phobius"/>
    </source>
</evidence>
<dbReference type="EMBL" id="MN448269">
    <property type="protein sequence ID" value="QFG73703.1"/>
    <property type="molecule type" value="Genomic_DNA"/>
</dbReference>
<proteinExistence type="predicted"/>
<dbReference type="Gene3D" id="2.30.30.140">
    <property type="match status" value="1"/>
</dbReference>
<feature type="domain" description="Histone methyltransferase Tudor" evidence="2">
    <location>
        <begin position="6"/>
        <end position="51"/>
    </location>
</feature>
<name>A0A5J6VII7_9VIRU</name>
<dbReference type="InterPro" id="IPR041291">
    <property type="entry name" value="TUDOR_5"/>
</dbReference>
<organism evidence="3">
    <name type="scientific">Megaviridae environmental sample</name>
    <dbReference type="NCBI Taxonomy" id="1737588"/>
    <lineage>
        <taxon>Viruses</taxon>
        <taxon>Varidnaviria</taxon>
        <taxon>Bamfordvirae</taxon>
        <taxon>Nucleocytoviricota</taxon>
        <taxon>Megaviricetes</taxon>
        <taxon>Imitervirales</taxon>
        <taxon>Mimiviridae</taxon>
        <taxon>environmental samples</taxon>
    </lineage>
</organism>
<protein>
    <recommendedName>
        <fullName evidence="2">Histone methyltransferase Tudor domain-containing protein</fullName>
    </recommendedName>
</protein>
<keyword evidence="1" id="KW-1133">Transmembrane helix</keyword>
<sequence>MQSLYNIGDHVLAQFDFSSKWYRGIIAKVNDDMTFLVIFDNGAQEDHVHKDRITPLSNKKKSSEENWDFVLLIMVFLGFILIARFLNLYYTNTSNVNNAEK</sequence>
<keyword evidence="1" id="KW-0472">Membrane</keyword>
<reference evidence="3" key="1">
    <citation type="journal article" date="2019" name="Philos. Trans. R. Soc. Lond., B, Biol. Sci.">
        <title>Targeted metagenomic recovery of four divergent viruses reveals shared and distinctive characteristics of giant viruses of marine eukaryotes.</title>
        <authorList>
            <person name="Needham D.M."/>
            <person name="Poirier C."/>
            <person name="Hehenberger E."/>
            <person name="Jimenez V."/>
            <person name="Swalwell J.E."/>
            <person name="Santoro A.E."/>
            <person name="Worden A.Z."/>
        </authorList>
    </citation>
    <scope>NUCLEOTIDE SEQUENCE</scope>
    <source>
        <strain evidence="3">OPacV-662</strain>
    </source>
</reference>